<evidence type="ECO:0000256" key="1">
    <source>
        <dbReference type="ARBA" id="ARBA00022741"/>
    </source>
</evidence>
<feature type="compositionally biased region" description="Pro residues" evidence="4">
    <location>
        <begin position="371"/>
        <end position="385"/>
    </location>
</feature>
<dbReference type="Gene3D" id="3.30.420.40">
    <property type="match status" value="2"/>
</dbReference>
<keyword evidence="2" id="KW-0067">ATP-binding</keyword>
<dbReference type="InterPro" id="IPR043129">
    <property type="entry name" value="ATPase_NBD"/>
</dbReference>
<dbReference type="Proteomes" id="UP001595844">
    <property type="component" value="Unassembled WGS sequence"/>
</dbReference>
<keyword evidence="1" id="KW-0547">Nucleotide-binding</keyword>
<feature type="region of interest" description="Disordered" evidence="4">
    <location>
        <begin position="355"/>
        <end position="552"/>
    </location>
</feature>
<evidence type="ECO:0000256" key="4">
    <source>
        <dbReference type="SAM" id="MobiDB-lite"/>
    </source>
</evidence>
<gene>
    <name evidence="5" type="ORF">ACFO5K_25960</name>
</gene>
<feature type="compositionally biased region" description="Polar residues" evidence="4">
    <location>
        <begin position="541"/>
        <end position="552"/>
    </location>
</feature>
<name>A0ABV8VQR8_9NOCA</name>
<dbReference type="EMBL" id="JBHSDL010000030">
    <property type="protein sequence ID" value="MFC4377532.1"/>
    <property type="molecule type" value="Genomic_DNA"/>
</dbReference>
<reference evidence="6" key="1">
    <citation type="journal article" date="2019" name="Int. J. Syst. Evol. Microbiol.">
        <title>The Global Catalogue of Microorganisms (GCM) 10K type strain sequencing project: providing services to taxonomists for standard genome sequencing and annotation.</title>
        <authorList>
            <consortium name="The Broad Institute Genomics Platform"/>
            <consortium name="The Broad Institute Genome Sequencing Center for Infectious Disease"/>
            <person name="Wu L."/>
            <person name="Ma J."/>
        </authorList>
    </citation>
    <scope>NUCLEOTIDE SEQUENCE [LARGE SCALE GENOMIC DNA]</scope>
    <source>
        <strain evidence="6">IBRC-M 10490</strain>
    </source>
</reference>
<evidence type="ECO:0000256" key="2">
    <source>
        <dbReference type="ARBA" id="ARBA00022840"/>
    </source>
</evidence>
<dbReference type="PANTHER" id="PTHR45639">
    <property type="entry name" value="HSC70CB, ISOFORM G-RELATED"/>
    <property type="match status" value="1"/>
</dbReference>
<dbReference type="InterPro" id="IPR013126">
    <property type="entry name" value="Hsp_70_fam"/>
</dbReference>
<keyword evidence="6" id="KW-1185">Reference proteome</keyword>
<dbReference type="RefSeq" id="WP_378568252.1">
    <property type="nucleotide sequence ID" value="NZ_JBHSDL010000030.1"/>
</dbReference>
<feature type="compositionally biased region" description="Pro residues" evidence="4">
    <location>
        <begin position="446"/>
        <end position="457"/>
    </location>
</feature>
<evidence type="ECO:0000313" key="6">
    <source>
        <dbReference type="Proteomes" id="UP001595844"/>
    </source>
</evidence>
<proteinExistence type="predicted"/>
<accession>A0ABV8VQR8</accession>
<feature type="compositionally biased region" description="Low complexity" evidence="4">
    <location>
        <begin position="508"/>
        <end position="518"/>
    </location>
</feature>
<organism evidence="5 6">
    <name type="scientific">Nocardia halotolerans</name>
    <dbReference type="NCBI Taxonomy" id="1755878"/>
    <lineage>
        <taxon>Bacteria</taxon>
        <taxon>Bacillati</taxon>
        <taxon>Actinomycetota</taxon>
        <taxon>Actinomycetes</taxon>
        <taxon>Mycobacteriales</taxon>
        <taxon>Nocardiaceae</taxon>
        <taxon>Nocardia</taxon>
    </lineage>
</organism>
<dbReference type="SUPFAM" id="SSF53067">
    <property type="entry name" value="Actin-like ATPase domain"/>
    <property type="match status" value="1"/>
</dbReference>
<dbReference type="Gene3D" id="3.90.640.10">
    <property type="entry name" value="Actin, Chain A, domain 4"/>
    <property type="match status" value="1"/>
</dbReference>
<evidence type="ECO:0000313" key="5">
    <source>
        <dbReference type="EMBL" id="MFC4377532.1"/>
    </source>
</evidence>
<dbReference type="Pfam" id="PF00012">
    <property type="entry name" value="HSP70"/>
    <property type="match status" value="1"/>
</dbReference>
<feature type="compositionally biased region" description="Polar residues" evidence="4">
    <location>
        <begin position="472"/>
        <end position="489"/>
    </location>
</feature>
<sequence>MRTSLGISAGNEVVCSALVATGPAGAQNFDYRVVSADAAHSDLGDLVSSSIELMTTQLPVSQTAALAGEPLGRYSGGAHRRTETTRSRPPTSVAVAYRGKEQAQAIRAACAHHRDLRLVPEGTAALAYLRETGLLDRYATVAVIDLGATGLTVSVADYVEDTILHSERTPTLSGNAIDELIYHHLIDLHYARRGARPNRTTLTNRGRAAKEHLSIAPAVTIDHVAGQPLKLTRADFEELISGLLRSIALFAKSVFDRAPKYPEAVAVIGGCANIPCVIDTLGARLDLPVLTVPDPEAVIAKGAALVADAAAPSALHGATLGDAPSGTFAKVVGTLAGAVVVVGLVVGYGVQAVTPDATDVTPAGTSSTVRQPPPPVVPTQAPTPPVRESTDRTSATFAPPLTEAPAPPSTVAPPTAPPTSAPTSTPAPSSSPAPTSPTAPTLRPDPNLPEIPYPESPVGPLDSGSAGDRQARPSTPNTSPTQAPASSTLPIPADPAEPTEEPAHDGVPEPAAPAQAPAHGSLPIPALTEDPAHAEFPATADATTTPNEPLPR</sequence>
<evidence type="ECO:0000256" key="3">
    <source>
        <dbReference type="ARBA" id="ARBA00023186"/>
    </source>
</evidence>
<protein>
    <submittedName>
        <fullName evidence="5">Hsp70 family protein</fullName>
    </submittedName>
</protein>
<keyword evidence="3" id="KW-0143">Chaperone</keyword>
<feature type="compositionally biased region" description="Pro residues" evidence="4">
    <location>
        <begin position="405"/>
        <end position="420"/>
    </location>
</feature>
<comment type="caution">
    <text evidence="5">The sequence shown here is derived from an EMBL/GenBank/DDBJ whole genome shotgun (WGS) entry which is preliminary data.</text>
</comment>